<evidence type="ECO:0000256" key="1">
    <source>
        <dbReference type="ARBA" id="ARBA00022884"/>
    </source>
</evidence>
<dbReference type="STRING" id="6186.A0A183JK85"/>
<dbReference type="PANTHER" id="PTHR11208">
    <property type="entry name" value="RNA-BINDING PROTEIN RELATED"/>
    <property type="match status" value="1"/>
</dbReference>
<dbReference type="PANTHER" id="PTHR11208:SF125">
    <property type="entry name" value="KH DOMAIN-CONTAINING RNA-BINDING PROTEIN QKI"/>
    <property type="match status" value="1"/>
</dbReference>
<accession>A0A183JK85</accession>
<evidence type="ECO:0000256" key="2">
    <source>
        <dbReference type="SAM" id="Phobius"/>
    </source>
</evidence>
<evidence type="ECO:0000313" key="5">
    <source>
        <dbReference type="Proteomes" id="UP000279833"/>
    </source>
</evidence>
<dbReference type="Pfam" id="PF22675">
    <property type="entry name" value="KH-I_KHDC4-BBP"/>
    <property type="match status" value="1"/>
</dbReference>
<protein>
    <submittedName>
        <fullName evidence="6">KH_dom_type_1 domain-containing protein</fullName>
    </submittedName>
</protein>
<reference evidence="4 5" key="2">
    <citation type="submission" date="2018-11" db="EMBL/GenBank/DDBJ databases">
        <authorList>
            <consortium name="Pathogen Informatics"/>
        </authorList>
    </citation>
    <scope>NUCLEOTIDE SEQUENCE [LARGE SCALE GENOMIC DNA]</scope>
    <source>
        <strain evidence="4">Dakar</strain>
        <strain evidence="5">Dakar, Senegal</strain>
    </source>
</reference>
<dbReference type="Proteomes" id="UP000279833">
    <property type="component" value="Unassembled WGS sequence"/>
</dbReference>
<dbReference type="GO" id="GO:0048024">
    <property type="term" value="P:regulation of mRNA splicing, via spliceosome"/>
    <property type="evidence" value="ECO:0007669"/>
    <property type="project" value="TreeGrafter"/>
</dbReference>
<proteinExistence type="predicted"/>
<dbReference type="EMBL" id="UZAK01003364">
    <property type="protein sequence ID" value="VDO79434.1"/>
    <property type="molecule type" value="Genomic_DNA"/>
</dbReference>
<dbReference type="InterPro" id="IPR045071">
    <property type="entry name" value="BBP-like"/>
</dbReference>
<keyword evidence="2" id="KW-0812">Transmembrane</keyword>
<dbReference type="GO" id="GO:0003729">
    <property type="term" value="F:mRNA binding"/>
    <property type="evidence" value="ECO:0007669"/>
    <property type="project" value="TreeGrafter"/>
</dbReference>
<dbReference type="InterPro" id="IPR055256">
    <property type="entry name" value="KH_1_KHDC4/BBP-like"/>
</dbReference>
<evidence type="ECO:0000259" key="3">
    <source>
        <dbReference type="Pfam" id="PF22675"/>
    </source>
</evidence>
<keyword evidence="2" id="KW-0472">Membrane</keyword>
<feature type="domain" description="KHDC4/BBP-like KH-domain type I" evidence="3">
    <location>
        <begin position="85"/>
        <end position="137"/>
    </location>
</feature>
<evidence type="ECO:0000313" key="4">
    <source>
        <dbReference type="EMBL" id="VDO79434.1"/>
    </source>
</evidence>
<dbReference type="WBParaSite" id="SCUD_0000311401-mRNA-1">
    <property type="protein sequence ID" value="SCUD_0000311401-mRNA-1"/>
    <property type="gene ID" value="SCUD_0000311401"/>
</dbReference>
<organism evidence="6">
    <name type="scientific">Schistosoma curassoni</name>
    <dbReference type="NCBI Taxonomy" id="6186"/>
    <lineage>
        <taxon>Eukaryota</taxon>
        <taxon>Metazoa</taxon>
        <taxon>Spiralia</taxon>
        <taxon>Lophotrochozoa</taxon>
        <taxon>Platyhelminthes</taxon>
        <taxon>Trematoda</taxon>
        <taxon>Digenea</taxon>
        <taxon>Strigeidida</taxon>
        <taxon>Schistosomatoidea</taxon>
        <taxon>Schistosomatidae</taxon>
        <taxon>Schistosoma</taxon>
    </lineage>
</organism>
<dbReference type="SUPFAM" id="SSF54791">
    <property type="entry name" value="Eukaryotic type KH-domain (KH-domain type I)"/>
    <property type="match status" value="1"/>
</dbReference>
<dbReference type="GO" id="GO:0005634">
    <property type="term" value="C:nucleus"/>
    <property type="evidence" value="ECO:0007669"/>
    <property type="project" value="TreeGrafter"/>
</dbReference>
<keyword evidence="5" id="KW-1185">Reference proteome</keyword>
<gene>
    <name evidence="4" type="ORF">SCUD_LOCUS3113</name>
</gene>
<sequence>MCSMSICTIFVLRKNCRLHLFQVNNMEKMTINSPFFLGRFCLNNQQLDCMFESRFISIGIVFINLHYLYLCLFFISKRYFPVFINYNFVGRILGPHGSTAKCLQQFLGVRIMIRGRGSMRDQTKIYKEDSKIFLCINYKFTNSSPYDYYSHSTWFI</sequence>
<keyword evidence="2" id="KW-1133">Transmembrane helix</keyword>
<evidence type="ECO:0000313" key="6">
    <source>
        <dbReference type="WBParaSite" id="SCUD_0000311401-mRNA-1"/>
    </source>
</evidence>
<feature type="transmembrane region" description="Helical" evidence="2">
    <location>
        <begin position="55"/>
        <end position="75"/>
    </location>
</feature>
<dbReference type="AlphaFoldDB" id="A0A183JK85"/>
<reference evidence="6" key="1">
    <citation type="submission" date="2016-06" db="UniProtKB">
        <authorList>
            <consortium name="WormBaseParasite"/>
        </authorList>
    </citation>
    <scope>IDENTIFICATION</scope>
</reference>
<name>A0A183JK85_9TREM</name>
<keyword evidence="1" id="KW-0694">RNA-binding</keyword>
<dbReference type="Gene3D" id="3.30.1370.10">
    <property type="entry name" value="K Homology domain, type 1"/>
    <property type="match status" value="1"/>
</dbReference>
<dbReference type="InterPro" id="IPR036612">
    <property type="entry name" value="KH_dom_type_1_sf"/>
</dbReference>